<keyword evidence="3" id="KW-1003">Cell membrane</keyword>
<accession>A0A158HKV2</accession>
<organism evidence="9 10">
    <name type="scientific">Caballeronia sordidicola</name>
    <name type="common">Burkholderia sordidicola</name>
    <dbReference type="NCBI Taxonomy" id="196367"/>
    <lineage>
        <taxon>Bacteria</taxon>
        <taxon>Pseudomonadati</taxon>
        <taxon>Pseudomonadota</taxon>
        <taxon>Betaproteobacteria</taxon>
        <taxon>Burkholderiales</taxon>
        <taxon>Burkholderiaceae</taxon>
        <taxon>Caballeronia</taxon>
    </lineage>
</organism>
<dbReference type="SUPFAM" id="SSF52540">
    <property type="entry name" value="P-loop containing nucleoside triphosphate hydrolases"/>
    <property type="match status" value="1"/>
</dbReference>
<dbReference type="GO" id="GO:0015807">
    <property type="term" value="P:L-amino acid transport"/>
    <property type="evidence" value="ECO:0007669"/>
    <property type="project" value="TreeGrafter"/>
</dbReference>
<dbReference type="PANTHER" id="PTHR43820">
    <property type="entry name" value="HIGH-AFFINITY BRANCHED-CHAIN AMINO ACID TRANSPORT ATP-BINDING PROTEIN LIVF"/>
    <property type="match status" value="1"/>
</dbReference>
<dbReference type="PANTHER" id="PTHR43820:SF4">
    <property type="entry name" value="HIGH-AFFINITY BRANCHED-CHAIN AMINO ACID TRANSPORT ATP-BINDING PROTEIN LIVF"/>
    <property type="match status" value="1"/>
</dbReference>
<evidence type="ECO:0000313" key="9">
    <source>
        <dbReference type="EMBL" id="SAL44703.1"/>
    </source>
</evidence>
<sequence>MLRIENLCAGYGDVDVIHNLSLDVLPNEVVAVLGCNGAGKTTLVKAVMGLLPRVSGQVAFLGQSVTGLRTHEIARRGIGLIPQGRWIFPKLTVRENLLMGTQAAGGADILDEVFDYFPVLKTRLSQQGGTLSGGEQQVLAISRALCGRPKLLLLDEPSDGVQPNLVERIGEVIPELCRRSKLAVLLVEQNLDLVVQSARRCIVLSNGRLVHAGAVEPRHSGGGEHPLARYLSPATDNAPEFHQQNIQ</sequence>
<dbReference type="InterPro" id="IPR052156">
    <property type="entry name" value="BCAA_Transport_ATP-bd_LivF"/>
</dbReference>
<gene>
    <name evidence="9" type="ORF">AWB64_04744</name>
</gene>
<dbReference type="InterPro" id="IPR003593">
    <property type="entry name" value="AAA+_ATPase"/>
</dbReference>
<dbReference type="InterPro" id="IPR027417">
    <property type="entry name" value="P-loop_NTPase"/>
</dbReference>
<proteinExistence type="inferred from homology"/>
<evidence type="ECO:0000256" key="7">
    <source>
        <dbReference type="ARBA" id="ARBA00022970"/>
    </source>
</evidence>
<dbReference type="SMART" id="SM00382">
    <property type="entry name" value="AAA"/>
    <property type="match status" value="1"/>
</dbReference>
<reference evidence="9 10" key="1">
    <citation type="submission" date="2016-01" db="EMBL/GenBank/DDBJ databases">
        <authorList>
            <person name="Oliw E.H."/>
        </authorList>
    </citation>
    <scope>NUCLEOTIDE SEQUENCE [LARGE SCALE GENOMIC DNA]</scope>
    <source>
        <strain evidence="9">LMG 22029</strain>
    </source>
</reference>
<evidence type="ECO:0000256" key="1">
    <source>
        <dbReference type="ARBA" id="ARBA00005417"/>
    </source>
</evidence>
<dbReference type="GO" id="GO:0016887">
    <property type="term" value="F:ATP hydrolysis activity"/>
    <property type="evidence" value="ECO:0007669"/>
    <property type="project" value="InterPro"/>
</dbReference>
<dbReference type="OrthoDB" id="9776369at2"/>
<keyword evidence="2" id="KW-0813">Transport</keyword>
<evidence type="ECO:0000256" key="3">
    <source>
        <dbReference type="ARBA" id="ARBA00022475"/>
    </source>
</evidence>
<dbReference type="InterPro" id="IPR017871">
    <property type="entry name" value="ABC_transporter-like_CS"/>
</dbReference>
<keyword evidence="5" id="KW-0547">Nucleotide-binding</keyword>
<comment type="similarity">
    <text evidence="1">Belongs to the ABC transporter superfamily.</text>
</comment>
<keyword evidence="7" id="KW-0029">Amino-acid transport</keyword>
<keyword evidence="4" id="KW-0997">Cell inner membrane</keyword>
<dbReference type="PROSITE" id="PS50893">
    <property type="entry name" value="ABC_TRANSPORTER_2"/>
    <property type="match status" value="1"/>
</dbReference>
<name>A0A158HKV2_CABSO</name>
<dbReference type="PROSITE" id="PS00211">
    <property type="entry name" value="ABC_TRANSPORTER_1"/>
    <property type="match status" value="1"/>
</dbReference>
<keyword evidence="6" id="KW-0067">ATP-binding</keyword>
<dbReference type="CDD" id="cd03224">
    <property type="entry name" value="ABC_TM1139_LivF_branched"/>
    <property type="match status" value="1"/>
</dbReference>
<dbReference type="RefSeq" id="WP_060857824.1">
    <property type="nucleotide sequence ID" value="NZ_FCOC02000018.1"/>
</dbReference>
<evidence type="ECO:0000259" key="8">
    <source>
        <dbReference type="PROSITE" id="PS50893"/>
    </source>
</evidence>
<keyword evidence="4" id="KW-0472">Membrane</keyword>
<evidence type="ECO:0000256" key="2">
    <source>
        <dbReference type="ARBA" id="ARBA00022448"/>
    </source>
</evidence>
<dbReference type="Pfam" id="PF00005">
    <property type="entry name" value="ABC_tran"/>
    <property type="match status" value="1"/>
</dbReference>
<evidence type="ECO:0000256" key="5">
    <source>
        <dbReference type="ARBA" id="ARBA00022741"/>
    </source>
</evidence>
<dbReference type="InterPro" id="IPR003439">
    <property type="entry name" value="ABC_transporter-like_ATP-bd"/>
</dbReference>
<dbReference type="Proteomes" id="UP000054893">
    <property type="component" value="Unassembled WGS sequence"/>
</dbReference>
<dbReference type="EMBL" id="FCOC02000018">
    <property type="protein sequence ID" value="SAL44703.1"/>
    <property type="molecule type" value="Genomic_DNA"/>
</dbReference>
<protein>
    <submittedName>
        <fullName evidence="9">ABC transporter related</fullName>
    </submittedName>
</protein>
<evidence type="ECO:0000256" key="6">
    <source>
        <dbReference type="ARBA" id="ARBA00022840"/>
    </source>
</evidence>
<dbReference type="Gene3D" id="3.40.50.300">
    <property type="entry name" value="P-loop containing nucleotide triphosphate hydrolases"/>
    <property type="match status" value="1"/>
</dbReference>
<dbReference type="GO" id="GO:0015658">
    <property type="term" value="F:branched-chain amino acid transmembrane transporter activity"/>
    <property type="evidence" value="ECO:0007669"/>
    <property type="project" value="TreeGrafter"/>
</dbReference>
<evidence type="ECO:0000313" key="10">
    <source>
        <dbReference type="Proteomes" id="UP000054893"/>
    </source>
</evidence>
<dbReference type="GO" id="GO:0005524">
    <property type="term" value="F:ATP binding"/>
    <property type="evidence" value="ECO:0007669"/>
    <property type="project" value="UniProtKB-KW"/>
</dbReference>
<dbReference type="AlphaFoldDB" id="A0A158HKV2"/>
<feature type="domain" description="ABC transporter" evidence="8">
    <location>
        <begin position="2"/>
        <end position="231"/>
    </location>
</feature>
<evidence type="ECO:0000256" key="4">
    <source>
        <dbReference type="ARBA" id="ARBA00022519"/>
    </source>
</evidence>